<feature type="domain" description="Penicillin-binding protein dimerisation" evidence="6">
    <location>
        <begin position="55"/>
        <end position="223"/>
    </location>
</feature>
<dbReference type="SUPFAM" id="SSF56601">
    <property type="entry name" value="beta-lactamase/transpeptidase-like"/>
    <property type="match status" value="1"/>
</dbReference>
<dbReference type="PANTHER" id="PTHR30627:SF1">
    <property type="entry name" value="PEPTIDOGLYCAN D,D-TRANSPEPTIDASE FTSI"/>
    <property type="match status" value="1"/>
</dbReference>
<dbReference type="Pfam" id="PF03717">
    <property type="entry name" value="PBP_dimer"/>
    <property type="match status" value="1"/>
</dbReference>
<dbReference type="GO" id="GO:0005886">
    <property type="term" value="C:plasma membrane"/>
    <property type="evidence" value="ECO:0007669"/>
    <property type="project" value="TreeGrafter"/>
</dbReference>
<dbReference type="InterPro" id="IPR012338">
    <property type="entry name" value="Beta-lactam/transpept-like"/>
</dbReference>
<dbReference type="GO" id="GO:0004180">
    <property type="term" value="F:carboxypeptidase activity"/>
    <property type="evidence" value="ECO:0007669"/>
    <property type="project" value="UniProtKB-KW"/>
</dbReference>
<keyword evidence="2" id="KW-0645">Protease</keyword>
<evidence type="ECO:0000313" key="8">
    <source>
        <dbReference type="Proteomes" id="UP000787625"/>
    </source>
</evidence>
<dbReference type="AlphaFoldDB" id="A0A9D2UIN8"/>
<dbReference type="InterPro" id="IPR001460">
    <property type="entry name" value="PCN-bd_Tpept"/>
</dbReference>
<reference evidence="7" key="2">
    <citation type="submission" date="2021-04" db="EMBL/GenBank/DDBJ databases">
        <authorList>
            <person name="Gilroy R."/>
        </authorList>
    </citation>
    <scope>NUCLEOTIDE SEQUENCE</scope>
    <source>
        <strain evidence="7">MalCec1-1739</strain>
    </source>
</reference>
<evidence type="ECO:0000313" key="7">
    <source>
        <dbReference type="EMBL" id="HJD53215.1"/>
    </source>
</evidence>
<dbReference type="Gene3D" id="3.40.710.10">
    <property type="entry name" value="DD-peptidase/beta-lactamase superfamily"/>
    <property type="match status" value="1"/>
</dbReference>
<comment type="subcellular location">
    <subcellularLocation>
        <location evidence="1">Membrane</location>
    </subcellularLocation>
</comment>
<comment type="caution">
    <text evidence="7">The sequence shown here is derived from an EMBL/GenBank/DDBJ whole genome shotgun (WGS) entry which is preliminary data.</text>
</comment>
<evidence type="ECO:0000259" key="5">
    <source>
        <dbReference type="Pfam" id="PF00905"/>
    </source>
</evidence>
<keyword evidence="2" id="KW-0121">Carboxypeptidase</keyword>
<protein>
    <submittedName>
        <fullName evidence="7">Penicillin-binding protein 2</fullName>
    </submittedName>
</protein>
<keyword evidence="4" id="KW-1133">Transmembrane helix</keyword>
<evidence type="ECO:0000256" key="2">
    <source>
        <dbReference type="ARBA" id="ARBA00022645"/>
    </source>
</evidence>
<reference evidence="7" key="1">
    <citation type="journal article" date="2021" name="PeerJ">
        <title>Extensive microbial diversity within the chicken gut microbiome revealed by metagenomics and culture.</title>
        <authorList>
            <person name="Gilroy R."/>
            <person name="Ravi A."/>
            <person name="Getino M."/>
            <person name="Pursley I."/>
            <person name="Horton D.L."/>
            <person name="Alikhan N.F."/>
            <person name="Baker D."/>
            <person name="Gharbi K."/>
            <person name="Hall N."/>
            <person name="Watson M."/>
            <person name="Adriaenssens E.M."/>
            <person name="Foster-Nyarko E."/>
            <person name="Jarju S."/>
            <person name="Secka A."/>
            <person name="Antonio M."/>
            <person name="Oren A."/>
            <person name="Chaudhuri R.R."/>
            <person name="La Ragione R."/>
            <person name="Hildebrand F."/>
            <person name="Pallen M.J."/>
        </authorList>
    </citation>
    <scope>NUCLEOTIDE SEQUENCE</scope>
    <source>
        <strain evidence="7">MalCec1-1739</strain>
    </source>
</reference>
<keyword evidence="3 4" id="KW-0472">Membrane</keyword>
<dbReference type="GO" id="GO:0071555">
    <property type="term" value="P:cell wall organization"/>
    <property type="evidence" value="ECO:0007669"/>
    <property type="project" value="TreeGrafter"/>
</dbReference>
<dbReference type="PANTHER" id="PTHR30627">
    <property type="entry name" value="PEPTIDOGLYCAN D,D-TRANSPEPTIDASE"/>
    <property type="match status" value="1"/>
</dbReference>
<proteinExistence type="predicted"/>
<dbReference type="Pfam" id="PF00905">
    <property type="entry name" value="Transpeptidase"/>
    <property type="match status" value="1"/>
</dbReference>
<evidence type="ECO:0000256" key="1">
    <source>
        <dbReference type="ARBA" id="ARBA00004370"/>
    </source>
</evidence>
<dbReference type="InterPro" id="IPR036138">
    <property type="entry name" value="PBP_dimer_sf"/>
</dbReference>
<name>A0A9D2UIN8_9BACT</name>
<dbReference type="InterPro" id="IPR005311">
    <property type="entry name" value="PBP_dimer"/>
</dbReference>
<dbReference type="EMBL" id="DWUP01000126">
    <property type="protein sequence ID" value="HJD53215.1"/>
    <property type="molecule type" value="Genomic_DNA"/>
</dbReference>
<dbReference type="Proteomes" id="UP000787625">
    <property type="component" value="Unassembled WGS sequence"/>
</dbReference>
<feature type="domain" description="Penicillin-binding protein transpeptidase" evidence="5">
    <location>
        <begin position="264"/>
        <end position="561"/>
    </location>
</feature>
<evidence type="ECO:0000259" key="6">
    <source>
        <dbReference type="Pfam" id="PF03717"/>
    </source>
</evidence>
<accession>A0A9D2UIN8</accession>
<dbReference type="Gene3D" id="3.90.1310.10">
    <property type="entry name" value="Penicillin-binding protein 2a (Domain 2)"/>
    <property type="match status" value="1"/>
</dbReference>
<keyword evidence="4" id="KW-0812">Transmembrane</keyword>
<sequence length="569" mass="63526">MFDNENKIFKRYALIVFIVILCGIGIMSRIVYTMFIKDDFWTEVAEDLKRYNIPVKAFRGNIISADGKLLASSLPEFRLFIDLKAGGFNDTLITKHINEITADLHDVFPEKSKNYFKAILENGLRNKHRRRNVSLMPRRVSFIELKELQSKPYFAMNPNVSGFHYDQINNRKRPFGTLAERTIGDISKDASVGAKYGVELACDSVLRGHDGSMHREKVKGRYVNVIEVPPVNGLDVITTIDVEMQDIVESVLRDKLVEIGAESGIAILMETATGDIKAMANLGRVADSTYTELRSYGVSDLMEPGSTFKTASIMVALDDGVISMDDVVDTGKGIKEMYGRDMKDHNWRGGKGYGPLDLQHIIMYSSNIGVSELIDSHYHDNPQRFVDGLRRIGILQDWDFPLHEYLPPRVIRPGTPSWNATTLAWLSIGYNSQLPVLNTVAFYNAIANGGRLVRPRIVKAYEDNGEVIKEFPVEVVKEQICRPETLDKIHFLLEKVVSEGLGKKAGNPKFKVSGKTGTAMVAENGRYGNKSFASFAGYFPSEKPMYTCVVAITKRGFASGGLMSGDVFG</sequence>
<dbReference type="Gene3D" id="3.30.450.330">
    <property type="match status" value="1"/>
</dbReference>
<feature type="transmembrane region" description="Helical" evidence="4">
    <location>
        <begin position="12"/>
        <end position="32"/>
    </location>
</feature>
<keyword evidence="2" id="KW-0378">Hydrolase</keyword>
<organism evidence="7 8">
    <name type="scientific">Candidatus Avibacteroides avistercoris</name>
    <dbReference type="NCBI Taxonomy" id="2840690"/>
    <lineage>
        <taxon>Bacteria</taxon>
        <taxon>Pseudomonadati</taxon>
        <taxon>Bacteroidota</taxon>
        <taxon>Bacteroidia</taxon>
        <taxon>Bacteroidales</taxon>
        <taxon>Bacteroidaceae</taxon>
        <taxon>Bacteroidaceae incertae sedis</taxon>
        <taxon>Candidatus Avibacteroides</taxon>
    </lineage>
</organism>
<evidence type="ECO:0000256" key="4">
    <source>
        <dbReference type="SAM" id="Phobius"/>
    </source>
</evidence>
<feature type="non-terminal residue" evidence="7">
    <location>
        <position position="569"/>
    </location>
</feature>
<dbReference type="InterPro" id="IPR050515">
    <property type="entry name" value="Beta-lactam/transpept"/>
</dbReference>
<dbReference type="SUPFAM" id="SSF56519">
    <property type="entry name" value="Penicillin binding protein dimerisation domain"/>
    <property type="match status" value="1"/>
</dbReference>
<evidence type="ECO:0000256" key="3">
    <source>
        <dbReference type="ARBA" id="ARBA00023136"/>
    </source>
</evidence>
<dbReference type="GO" id="GO:0008658">
    <property type="term" value="F:penicillin binding"/>
    <property type="evidence" value="ECO:0007669"/>
    <property type="project" value="InterPro"/>
</dbReference>
<gene>
    <name evidence="7" type="ORF">IAA93_05780</name>
</gene>